<dbReference type="Pfam" id="PF13561">
    <property type="entry name" value="adh_short_C2"/>
    <property type="match status" value="1"/>
</dbReference>
<dbReference type="PANTHER" id="PTHR24321:SF8">
    <property type="entry name" value="ESTRADIOL 17-BETA-DEHYDROGENASE 8-RELATED"/>
    <property type="match status" value="1"/>
</dbReference>
<evidence type="ECO:0000256" key="1">
    <source>
        <dbReference type="ARBA" id="ARBA00006484"/>
    </source>
</evidence>
<protein>
    <submittedName>
        <fullName evidence="3">Oxidoreductase, short-chain dehydrogenase/reductase family</fullName>
    </submittedName>
</protein>
<organism evidence="3 4">
    <name type="scientific">Candidatus Syntrophocurvum alkaliphilum</name>
    <dbReference type="NCBI Taxonomy" id="2293317"/>
    <lineage>
        <taxon>Bacteria</taxon>
        <taxon>Bacillati</taxon>
        <taxon>Bacillota</taxon>
        <taxon>Clostridia</taxon>
        <taxon>Eubacteriales</taxon>
        <taxon>Syntrophomonadaceae</taxon>
        <taxon>Candidatus Syntrophocurvum</taxon>
    </lineage>
</organism>
<dbReference type="OrthoDB" id="9803333at2"/>
<dbReference type="PROSITE" id="PS00061">
    <property type="entry name" value="ADH_SHORT"/>
    <property type="match status" value="1"/>
</dbReference>
<dbReference type="RefSeq" id="WP_156202668.1">
    <property type="nucleotide sequence ID" value="NZ_CP046457.1"/>
</dbReference>
<dbReference type="KEGG" id="salq:SYNTR_0106"/>
<keyword evidence="2" id="KW-0560">Oxidoreductase</keyword>
<name>A0A6I6DG93_9FIRM</name>
<reference evidence="4" key="1">
    <citation type="journal article" date="2019" name="Microbiology">
        <title>Complete Genome Sequence of an Uncultured Bacterium of the Candidate Phylum Bipolaricaulota.</title>
        <authorList>
            <person name="Kadnikov V.V."/>
            <person name="Mardanov A.V."/>
            <person name="Beletsky A.V."/>
            <person name="Frank Y.A."/>
            <person name="Karnachuk O.V."/>
            <person name="Ravin N.V."/>
        </authorList>
    </citation>
    <scope>NUCLEOTIDE SEQUENCE [LARGE SCALE GENOMIC DNA]</scope>
</reference>
<dbReference type="AlphaFoldDB" id="A0A6I6DG93"/>
<evidence type="ECO:0000313" key="3">
    <source>
        <dbReference type="EMBL" id="QGT98699.1"/>
    </source>
</evidence>
<comment type="similarity">
    <text evidence="1">Belongs to the short-chain dehydrogenases/reductases (SDR) family.</text>
</comment>
<keyword evidence="4" id="KW-1185">Reference proteome</keyword>
<dbReference type="PANTHER" id="PTHR24321">
    <property type="entry name" value="DEHYDROGENASES, SHORT CHAIN"/>
    <property type="match status" value="1"/>
</dbReference>
<dbReference type="FunFam" id="3.40.50.720:FF:000084">
    <property type="entry name" value="Short-chain dehydrogenase reductase"/>
    <property type="match status" value="1"/>
</dbReference>
<proteinExistence type="inferred from homology"/>
<sequence>MEFKNKVALVTGAAGGIGEETIRLLIERGAKVSLVDLQQKAIDDVVAKLNLKEGDYITATADVSNEAEVQSFVKKTKDTFGRIDFFFNNAGIEGEFGLIKDTKTENIDKVFNVNVKGVYYGLKYVIPIMLEQKYGSIVNNASVAGIIGSPGMAPYVGSKHAVIGITKSAALEVAEFGVRVNAVCPGPINNRMMRSIEEGWAPGAGEQVKEQLEAGIPMKRYGESEEVAELVLFLASDRSVYITGVYYSIDGGKTAT</sequence>
<dbReference type="Gene3D" id="3.40.50.720">
    <property type="entry name" value="NAD(P)-binding Rossmann-like Domain"/>
    <property type="match status" value="1"/>
</dbReference>
<dbReference type="GO" id="GO:0008206">
    <property type="term" value="P:bile acid metabolic process"/>
    <property type="evidence" value="ECO:0007669"/>
    <property type="project" value="UniProtKB-ARBA"/>
</dbReference>
<accession>A0A6I6DG93</accession>
<evidence type="ECO:0000256" key="2">
    <source>
        <dbReference type="ARBA" id="ARBA00023002"/>
    </source>
</evidence>
<dbReference type="InterPro" id="IPR002347">
    <property type="entry name" value="SDR_fam"/>
</dbReference>
<dbReference type="PRINTS" id="PR00080">
    <property type="entry name" value="SDRFAMILY"/>
</dbReference>
<dbReference type="PRINTS" id="PR00081">
    <property type="entry name" value="GDHRDH"/>
</dbReference>
<evidence type="ECO:0000313" key="4">
    <source>
        <dbReference type="Proteomes" id="UP000426444"/>
    </source>
</evidence>
<dbReference type="InterPro" id="IPR020904">
    <property type="entry name" value="Sc_DH/Rdtase_CS"/>
</dbReference>
<dbReference type="SUPFAM" id="SSF51735">
    <property type="entry name" value="NAD(P)-binding Rossmann-fold domains"/>
    <property type="match status" value="1"/>
</dbReference>
<dbReference type="NCBIfam" id="NF005559">
    <property type="entry name" value="PRK07231.1"/>
    <property type="match status" value="1"/>
</dbReference>
<dbReference type="EMBL" id="CP046457">
    <property type="protein sequence ID" value="QGT98699.1"/>
    <property type="molecule type" value="Genomic_DNA"/>
</dbReference>
<dbReference type="Proteomes" id="UP000426444">
    <property type="component" value="Chromosome"/>
</dbReference>
<dbReference type="GO" id="GO:0016491">
    <property type="term" value="F:oxidoreductase activity"/>
    <property type="evidence" value="ECO:0007669"/>
    <property type="project" value="UniProtKB-KW"/>
</dbReference>
<dbReference type="InterPro" id="IPR036291">
    <property type="entry name" value="NAD(P)-bd_dom_sf"/>
</dbReference>
<gene>
    <name evidence="3" type="ORF">SYNTR_0106</name>
</gene>